<dbReference type="InterPro" id="IPR038414">
    <property type="entry name" value="CcoP_N_sf"/>
</dbReference>
<dbReference type="Proteomes" id="UP000722750">
    <property type="component" value="Unassembled WGS sequence"/>
</dbReference>
<evidence type="ECO:0000313" key="8">
    <source>
        <dbReference type="Proteomes" id="UP000722750"/>
    </source>
</evidence>
<dbReference type="Pfam" id="PF13442">
    <property type="entry name" value="Cytochrome_CBB3"/>
    <property type="match status" value="1"/>
</dbReference>
<dbReference type="InterPro" id="IPR009056">
    <property type="entry name" value="Cyt_c-like_dom"/>
</dbReference>
<reference evidence="7" key="1">
    <citation type="journal article" date="2021" name="ISME J.">
        <title>Fine-scale metabolic discontinuity in a stratified prokaryote microbiome of a Red Sea deep halocline.</title>
        <authorList>
            <person name="Michoud G."/>
            <person name="Ngugi D.K."/>
            <person name="Barozzi A."/>
            <person name="Merlino G."/>
            <person name="Calleja M.L."/>
            <person name="Delgado-Huertas A."/>
            <person name="Moran X.A.G."/>
            <person name="Daffonchio D."/>
        </authorList>
    </citation>
    <scope>NUCLEOTIDE SEQUENCE</scope>
    <source>
        <strain evidence="7">SuakinDeep_MAG55_1</strain>
    </source>
</reference>
<evidence type="ECO:0000313" key="7">
    <source>
        <dbReference type="EMBL" id="MBS1259129.1"/>
    </source>
</evidence>
<sequence>MSEDKTPLDDKIIEGYEYDGITELDNPCPNWLMYIFYFTAFLAVFFLGYYFGSNSKNKIIESYVKKLEDARLQQVTPAVEQVPEVSESELAVLLQKPAELTSGEEIFLDKCALCHGDNGEGFIGPNLIDNYWIHGKGKISDIAATIRAGVPDEGMAAWKDEIPEENILQIAAYIKSLKGTQVEGAKEPDGELIED</sequence>
<evidence type="ECO:0000259" key="6">
    <source>
        <dbReference type="PROSITE" id="PS51007"/>
    </source>
</evidence>
<feature type="transmembrane region" description="Helical" evidence="5">
    <location>
        <begin position="31"/>
        <end position="51"/>
    </location>
</feature>
<dbReference type="PANTHER" id="PTHR33751">
    <property type="entry name" value="CBB3-TYPE CYTOCHROME C OXIDASE SUBUNIT FIXP"/>
    <property type="match status" value="1"/>
</dbReference>
<evidence type="ECO:0000256" key="1">
    <source>
        <dbReference type="ARBA" id="ARBA00022617"/>
    </source>
</evidence>
<keyword evidence="3 4" id="KW-0408">Iron</keyword>
<protein>
    <submittedName>
        <fullName evidence="7">Cbb3-type cytochrome c oxidase subunit CcoP2</fullName>
    </submittedName>
</protein>
<dbReference type="GO" id="GO:0020037">
    <property type="term" value="F:heme binding"/>
    <property type="evidence" value="ECO:0007669"/>
    <property type="project" value="InterPro"/>
</dbReference>
<dbReference type="SUPFAM" id="SSF46626">
    <property type="entry name" value="Cytochrome c"/>
    <property type="match status" value="1"/>
</dbReference>
<keyword evidence="1 4" id="KW-0349">Heme</keyword>
<evidence type="ECO:0000256" key="2">
    <source>
        <dbReference type="ARBA" id="ARBA00022723"/>
    </source>
</evidence>
<keyword evidence="5" id="KW-0472">Membrane</keyword>
<organism evidence="7 8">
    <name type="scientific">Candidatus Scalindua arabica</name>
    <dbReference type="NCBI Taxonomy" id="1127984"/>
    <lineage>
        <taxon>Bacteria</taxon>
        <taxon>Pseudomonadati</taxon>
        <taxon>Planctomycetota</taxon>
        <taxon>Candidatus Brocadiia</taxon>
        <taxon>Candidatus Brocadiales</taxon>
        <taxon>Candidatus Scalinduaceae</taxon>
        <taxon>Candidatus Scalindua</taxon>
    </lineage>
</organism>
<dbReference type="InterPro" id="IPR032858">
    <property type="entry name" value="CcoP_N"/>
</dbReference>
<dbReference type="PANTHER" id="PTHR33751:SF1">
    <property type="entry name" value="CBB3-TYPE CYTOCHROME C OXIDASE SUBUNIT FIXP"/>
    <property type="match status" value="1"/>
</dbReference>
<dbReference type="AlphaFoldDB" id="A0A941W408"/>
<evidence type="ECO:0000256" key="4">
    <source>
        <dbReference type="PROSITE-ProRule" id="PRU00433"/>
    </source>
</evidence>
<name>A0A941W408_9BACT</name>
<dbReference type="GO" id="GO:0046872">
    <property type="term" value="F:metal ion binding"/>
    <property type="evidence" value="ECO:0007669"/>
    <property type="project" value="UniProtKB-KW"/>
</dbReference>
<proteinExistence type="predicted"/>
<dbReference type="Pfam" id="PF14715">
    <property type="entry name" value="FixP_N"/>
    <property type="match status" value="1"/>
</dbReference>
<comment type="caution">
    <text evidence="7">The sequence shown here is derived from an EMBL/GenBank/DDBJ whole genome shotgun (WGS) entry which is preliminary data.</text>
</comment>
<dbReference type="EMBL" id="JAANXD010000081">
    <property type="protein sequence ID" value="MBS1259129.1"/>
    <property type="molecule type" value="Genomic_DNA"/>
</dbReference>
<keyword evidence="5" id="KW-0812">Transmembrane</keyword>
<dbReference type="PROSITE" id="PS51007">
    <property type="entry name" value="CYTC"/>
    <property type="match status" value="1"/>
</dbReference>
<evidence type="ECO:0000256" key="3">
    <source>
        <dbReference type="ARBA" id="ARBA00023004"/>
    </source>
</evidence>
<evidence type="ECO:0000256" key="5">
    <source>
        <dbReference type="SAM" id="Phobius"/>
    </source>
</evidence>
<dbReference type="Gene3D" id="6.10.280.130">
    <property type="match status" value="1"/>
</dbReference>
<dbReference type="Gene3D" id="1.10.760.10">
    <property type="entry name" value="Cytochrome c-like domain"/>
    <property type="match status" value="1"/>
</dbReference>
<gene>
    <name evidence="7" type="ORF">MAG551_02195</name>
</gene>
<dbReference type="InterPro" id="IPR036909">
    <property type="entry name" value="Cyt_c-like_dom_sf"/>
</dbReference>
<accession>A0A941W408</accession>
<dbReference type="GO" id="GO:0009055">
    <property type="term" value="F:electron transfer activity"/>
    <property type="evidence" value="ECO:0007669"/>
    <property type="project" value="InterPro"/>
</dbReference>
<keyword evidence="2 4" id="KW-0479">Metal-binding</keyword>
<dbReference type="InterPro" id="IPR050597">
    <property type="entry name" value="Cytochrome_c_Oxidase_Subunit"/>
</dbReference>
<feature type="domain" description="Cytochrome c" evidence="6">
    <location>
        <begin position="98"/>
        <end position="178"/>
    </location>
</feature>
<keyword evidence="5" id="KW-1133">Transmembrane helix</keyword>